<organism evidence="1 2">
    <name type="scientific">Rhizobium paknamense</name>
    <dbReference type="NCBI Taxonomy" id="1206817"/>
    <lineage>
        <taxon>Bacteria</taxon>
        <taxon>Pseudomonadati</taxon>
        <taxon>Pseudomonadota</taxon>
        <taxon>Alphaproteobacteria</taxon>
        <taxon>Hyphomicrobiales</taxon>
        <taxon>Rhizobiaceae</taxon>
        <taxon>Rhizobium/Agrobacterium group</taxon>
        <taxon>Rhizobium</taxon>
    </lineage>
</organism>
<gene>
    <name evidence="1" type="ORF">QO005_002746</name>
</gene>
<evidence type="ECO:0000313" key="2">
    <source>
        <dbReference type="Proteomes" id="UP001235269"/>
    </source>
</evidence>
<keyword evidence="2" id="KW-1185">Reference proteome</keyword>
<proteinExistence type="predicted"/>
<sequence>MGGSEHLYPDGAWAEQSAFRFVINAGMLFL</sequence>
<comment type="caution">
    <text evidence="1">The sequence shown here is derived from an EMBL/GenBank/DDBJ whole genome shotgun (WGS) entry which is preliminary data.</text>
</comment>
<reference evidence="1 2" key="1">
    <citation type="submission" date="2023-07" db="EMBL/GenBank/DDBJ databases">
        <title>Genomic Encyclopedia of Type Strains, Phase IV (KMG-IV): sequencing the most valuable type-strain genomes for metagenomic binning, comparative biology and taxonomic classification.</title>
        <authorList>
            <person name="Goeker M."/>
        </authorList>
    </citation>
    <scope>NUCLEOTIDE SEQUENCE [LARGE SCALE GENOMIC DNA]</scope>
    <source>
        <strain evidence="1 2">DSM 100301</strain>
    </source>
</reference>
<dbReference type="Proteomes" id="UP001235269">
    <property type="component" value="Unassembled WGS sequence"/>
</dbReference>
<protein>
    <submittedName>
        <fullName evidence="1">Uncharacterized protein</fullName>
    </submittedName>
</protein>
<name>A0ABU0IDS4_9HYPH</name>
<dbReference type="EMBL" id="JAUSWH010000008">
    <property type="protein sequence ID" value="MDQ0456405.1"/>
    <property type="molecule type" value="Genomic_DNA"/>
</dbReference>
<evidence type="ECO:0000313" key="1">
    <source>
        <dbReference type="EMBL" id="MDQ0456405.1"/>
    </source>
</evidence>
<accession>A0ABU0IDS4</accession>